<evidence type="ECO:0000313" key="3">
    <source>
        <dbReference type="Proteomes" id="UP001374579"/>
    </source>
</evidence>
<dbReference type="AlphaFoldDB" id="A0AAN9GLT8"/>
<dbReference type="InterPro" id="IPR015425">
    <property type="entry name" value="FH2_Formin"/>
</dbReference>
<dbReference type="Gene3D" id="1.20.58.2220">
    <property type="entry name" value="Formin, FH2 domain"/>
    <property type="match status" value="1"/>
</dbReference>
<dbReference type="Proteomes" id="UP001374579">
    <property type="component" value="Unassembled WGS sequence"/>
</dbReference>
<dbReference type="PANTHER" id="PTHR45725:SF3">
    <property type="entry name" value="DELPHILIN"/>
    <property type="match status" value="1"/>
</dbReference>
<dbReference type="PANTHER" id="PTHR45725">
    <property type="entry name" value="FORMIN HOMOLOGY 2 FAMILY MEMBER"/>
    <property type="match status" value="1"/>
</dbReference>
<organism evidence="2 3">
    <name type="scientific">Littorina saxatilis</name>
    <dbReference type="NCBI Taxonomy" id="31220"/>
    <lineage>
        <taxon>Eukaryota</taxon>
        <taxon>Metazoa</taxon>
        <taxon>Spiralia</taxon>
        <taxon>Lophotrochozoa</taxon>
        <taxon>Mollusca</taxon>
        <taxon>Gastropoda</taxon>
        <taxon>Caenogastropoda</taxon>
        <taxon>Littorinimorpha</taxon>
        <taxon>Littorinoidea</taxon>
        <taxon>Littorinidae</taxon>
        <taxon>Littorina</taxon>
    </lineage>
</organism>
<proteinExistence type="predicted"/>
<dbReference type="InterPro" id="IPR042201">
    <property type="entry name" value="FH2_Formin_sf"/>
</dbReference>
<accession>A0AAN9GLT8</accession>
<keyword evidence="3" id="KW-1185">Reference proteome</keyword>
<protein>
    <recommendedName>
        <fullName evidence="1">FH2 domain-containing protein</fullName>
    </recommendedName>
</protein>
<evidence type="ECO:0000259" key="1">
    <source>
        <dbReference type="PROSITE" id="PS51444"/>
    </source>
</evidence>
<dbReference type="Pfam" id="PF02181">
    <property type="entry name" value="FH2"/>
    <property type="match status" value="1"/>
</dbReference>
<dbReference type="EMBL" id="JBAMIC010000002">
    <property type="protein sequence ID" value="KAK7113403.1"/>
    <property type="molecule type" value="Genomic_DNA"/>
</dbReference>
<sequence length="200" mass="22604">MTVREIKQAVYLMDEETLTPELLQQLITYAPSKQEMAHYDAYTGDIEELSKPDQFSFEMGQVYGYEQRLKALLFKANFKEKIEELKESLRSIRLASSELRHSKKLARLLELILAMGNYMNKGNTRVGEAAGFRITFLTQLDITKTADGKSTFLHVLAETCYNKFADLLTLADDLATLPEAAKGIVLTEDISAAKNIEILL</sequence>
<gene>
    <name evidence="2" type="ORF">V1264_012699</name>
</gene>
<dbReference type="PROSITE" id="PS51444">
    <property type="entry name" value="FH2"/>
    <property type="match status" value="1"/>
</dbReference>
<dbReference type="SUPFAM" id="SSF101447">
    <property type="entry name" value="Formin homology 2 domain (FH2 domain)"/>
    <property type="match status" value="1"/>
</dbReference>
<comment type="caution">
    <text evidence="2">The sequence shown here is derived from an EMBL/GenBank/DDBJ whole genome shotgun (WGS) entry which is preliminary data.</text>
</comment>
<dbReference type="InterPro" id="IPR051425">
    <property type="entry name" value="Formin_Homology"/>
</dbReference>
<reference evidence="2 3" key="1">
    <citation type="submission" date="2024-02" db="EMBL/GenBank/DDBJ databases">
        <title>Chromosome-scale genome assembly of the rough periwinkle Littorina saxatilis.</title>
        <authorList>
            <person name="De Jode A."/>
            <person name="Faria R."/>
            <person name="Formenti G."/>
            <person name="Sims Y."/>
            <person name="Smith T.P."/>
            <person name="Tracey A."/>
            <person name="Wood J.M.D."/>
            <person name="Zagrodzka Z.B."/>
            <person name="Johannesson K."/>
            <person name="Butlin R.K."/>
            <person name="Leder E.H."/>
        </authorList>
    </citation>
    <scope>NUCLEOTIDE SEQUENCE [LARGE SCALE GENOMIC DNA]</scope>
    <source>
        <strain evidence="2">Snail1</strain>
        <tissue evidence="2">Muscle</tissue>
    </source>
</reference>
<evidence type="ECO:0000313" key="2">
    <source>
        <dbReference type="EMBL" id="KAK7113403.1"/>
    </source>
</evidence>
<feature type="domain" description="FH2" evidence="1">
    <location>
        <begin position="1"/>
        <end position="200"/>
    </location>
</feature>
<name>A0AAN9GLT8_9CAEN</name>